<gene>
    <name evidence="1" type="ordered locus">APA01_20350</name>
</gene>
<sequence>MNAIPCPTHLSAFKTAQSAQSIHRRAALIRMQADALMSHSIVLETYHRACKASENHYGAESWRKLAHHAREEAELLYTRANILESYIK</sequence>
<proteinExistence type="predicted"/>
<dbReference type="PATRIC" id="fig|634452.3.peg.2120"/>
<dbReference type="AlphaFoldDB" id="C7JDE5"/>
<dbReference type="KEGG" id="apt:APA01_20350"/>
<dbReference type="Proteomes" id="UP000000948">
    <property type="component" value="Chromosome"/>
</dbReference>
<dbReference type="EMBL" id="AP011121">
    <property type="protein sequence ID" value="BAI00157.1"/>
    <property type="molecule type" value="Genomic_DNA"/>
</dbReference>
<dbReference type="BioCyc" id="APAS634452:APA01_RS10355-MONOMER"/>
<dbReference type="HOGENOM" id="CLU_2505159_0_0_5"/>
<name>C7JDE5_ACEP3</name>
<accession>C7JDE5</accession>
<reference evidence="1 2" key="1">
    <citation type="journal article" date="2009" name="Nucleic Acids Res.">
        <title>Whole-genome analyses reveal genetic instability of Acetobacter pasteurianus.</title>
        <authorList>
            <person name="Azuma Y."/>
            <person name="Hosoyama A."/>
            <person name="Matsutani M."/>
            <person name="Furuya N."/>
            <person name="Horikawa H."/>
            <person name="Harada T."/>
            <person name="Hirakawa H."/>
            <person name="Kuhara S."/>
            <person name="Matsushita K."/>
            <person name="Fujita N."/>
            <person name="Shirai M."/>
        </authorList>
    </citation>
    <scope>NUCLEOTIDE SEQUENCE [LARGE SCALE GENOMIC DNA]</scope>
    <source>
        <strain evidence="2">NBRC 105184 / IFO 3283-01</strain>
    </source>
</reference>
<dbReference type="RefSeq" id="WP_014457228.1">
    <property type="nucleotide sequence ID" value="NC_013209.1"/>
</dbReference>
<protein>
    <submittedName>
        <fullName evidence="1">Uncharacterized protein</fullName>
    </submittedName>
</protein>
<evidence type="ECO:0000313" key="2">
    <source>
        <dbReference type="Proteomes" id="UP000000948"/>
    </source>
</evidence>
<organism evidence="1 2">
    <name type="scientific">Acetobacter pasteurianus (strain NBRC 105184 / IFO 3283-01)</name>
    <dbReference type="NCBI Taxonomy" id="634452"/>
    <lineage>
        <taxon>Bacteria</taxon>
        <taxon>Pseudomonadati</taxon>
        <taxon>Pseudomonadota</taxon>
        <taxon>Alphaproteobacteria</taxon>
        <taxon>Acetobacterales</taxon>
        <taxon>Acetobacteraceae</taxon>
        <taxon>Acetobacter</taxon>
    </lineage>
</organism>
<evidence type="ECO:0000313" key="1">
    <source>
        <dbReference type="EMBL" id="BAI00157.1"/>
    </source>
</evidence>
<dbReference type="STRING" id="634452.APA01_20350"/>